<dbReference type="Gene3D" id="1.20.1250.20">
    <property type="entry name" value="MFS general substrate transporter like domains"/>
    <property type="match status" value="1"/>
</dbReference>
<dbReference type="GeneID" id="41986007"/>
<name>A0A8H8TZE0_9HELO</name>
<dbReference type="FunFam" id="1.20.1250.20:FF:000196">
    <property type="entry name" value="MFS toxin efflux pump (AflT)"/>
    <property type="match status" value="1"/>
</dbReference>
<feature type="transmembrane region" description="Helical" evidence="7">
    <location>
        <begin position="49"/>
        <end position="75"/>
    </location>
</feature>
<feature type="domain" description="Major facilitator superfamily (MFS) profile" evidence="8">
    <location>
        <begin position="52"/>
        <end position="543"/>
    </location>
</feature>
<dbReference type="InterPro" id="IPR011701">
    <property type="entry name" value="MFS"/>
</dbReference>
<protein>
    <submittedName>
        <fullName evidence="9">Efflux pump</fullName>
    </submittedName>
</protein>
<dbReference type="GO" id="GO:0022857">
    <property type="term" value="F:transmembrane transporter activity"/>
    <property type="evidence" value="ECO:0007669"/>
    <property type="project" value="InterPro"/>
</dbReference>
<evidence type="ECO:0000313" key="10">
    <source>
        <dbReference type="Proteomes" id="UP000431533"/>
    </source>
</evidence>
<feature type="region of interest" description="Disordered" evidence="6">
    <location>
        <begin position="1"/>
        <end position="37"/>
    </location>
</feature>
<feature type="transmembrane region" description="Helical" evidence="7">
    <location>
        <begin position="382"/>
        <end position="400"/>
    </location>
</feature>
<feature type="transmembrane region" description="Helical" evidence="7">
    <location>
        <begin position="445"/>
        <end position="469"/>
    </location>
</feature>
<sequence length="553" mass="59170">MTKTEKDEGSHPQGDVAAEVDPEKRPNSSTLTDPGQPAPEYEYITGVKLWLVFISVTLTVFLLMVDESIIVTAIPQITSDFHALSDVGWYGSAYLLSICVLQPLTGKIYSQFSSKYSFLCFLAVFELGSVLCGAARSSTMLIIGRAVAGMGGSGLTNGAFTIIGASVPMEKRPAMQGIMISISQSGIVIAPMLGGALAQYSTWRWCFYLNLPIGGVAALFLLLIKLPDRIDRTNNAPRLTIIGLAKKLDITGFLIFAPATVMLLMALQWGGTDYPWSSATIIGLFCGAGVTLIPFVIWEYYVGENAMIPISIVGHRVVWSGCIYAGLFLGAVMTFTYYMPIYFQAVRGISPSLSGVYMLPSILSQMIAAAVSGVIAGKIHHYYPFSMVSGVFVAIGSGLLSMLSPSTPSSKWIGYQILLGIGRGFGIQMPIVAVQNILPPQQNPIGIALIVFSQTLGGSVFLAFAQTIFSHSLITNLAKYAPTVSAHTVQEAGAAAIRHVVDPQDLPGVLKAYQQGINDNFYLVAAASAATFFLAFAMGLNRISKKEGGEVEE</sequence>
<keyword evidence="3 7" id="KW-0812">Transmembrane</keyword>
<dbReference type="CDD" id="cd17502">
    <property type="entry name" value="MFS_Azr1_MDR_like"/>
    <property type="match status" value="1"/>
</dbReference>
<feature type="transmembrane region" description="Helical" evidence="7">
    <location>
        <begin position="248"/>
        <end position="269"/>
    </location>
</feature>
<dbReference type="Gene3D" id="1.20.1720.10">
    <property type="entry name" value="Multidrug resistance protein D"/>
    <property type="match status" value="1"/>
</dbReference>
<comment type="subcellular location">
    <subcellularLocation>
        <location evidence="1">Membrane</location>
        <topology evidence="1">Multi-pass membrane protein</topology>
    </subcellularLocation>
</comment>
<evidence type="ECO:0000256" key="2">
    <source>
        <dbReference type="ARBA" id="ARBA00007520"/>
    </source>
</evidence>
<dbReference type="Pfam" id="PF07690">
    <property type="entry name" value="MFS_1"/>
    <property type="match status" value="1"/>
</dbReference>
<dbReference type="PROSITE" id="PS50850">
    <property type="entry name" value="MFS"/>
    <property type="match status" value="1"/>
</dbReference>
<dbReference type="Proteomes" id="UP000431533">
    <property type="component" value="Unassembled WGS sequence"/>
</dbReference>
<feature type="transmembrane region" description="Helical" evidence="7">
    <location>
        <begin position="521"/>
        <end position="540"/>
    </location>
</feature>
<dbReference type="AlphaFoldDB" id="A0A8H8TZE0"/>
<reference evidence="9 10" key="1">
    <citation type="submission" date="2018-05" db="EMBL/GenBank/DDBJ databases">
        <title>Genome sequencing and assembly of the regulated plant pathogen Lachnellula willkommii and related sister species for the development of diagnostic species identification markers.</title>
        <authorList>
            <person name="Giroux E."/>
            <person name="Bilodeau G."/>
        </authorList>
    </citation>
    <scope>NUCLEOTIDE SEQUENCE [LARGE SCALE GENOMIC DNA]</scope>
    <source>
        <strain evidence="9 10">CBS 185.66</strain>
    </source>
</reference>
<accession>A0A8H8TZE0</accession>
<feature type="transmembrane region" description="Helical" evidence="7">
    <location>
        <begin position="207"/>
        <end position="227"/>
    </location>
</feature>
<feature type="transmembrane region" description="Helical" evidence="7">
    <location>
        <begin position="116"/>
        <end position="136"/>
    </location>
</feature>
<evidence type="ECO:0000256" key="4">
    <source>
        <dbReference type="ARBA" id="ARBA00022989"/>
    </source>
</evidence>
<keyword evidence="10" id="KW-1185">Reference proteome</keyword>
<feature type="transmembrane region" description="Helical" evidence="7">
    <location>
        <begin position="412"/>
        <end position="433"/>
    </location>
</feature>
<evidence type="ECO:0000313" key="9">
    <source>
        <dbReference type="EMBL" id="TVY26275.1"/>
    </source>
</evidence>
<proteinExistence type="inferred from homology"/>
<gene>
    <name evidence="9" type="primary">mlcE_1</name>
    <name evidence="9" type="ORF">LHYA1_G005809</name>
</gene>
<feature type="transmembrane region" description="Helical" evidence="7">
    <location>
        <begin position="281"/>
        <end position="301"/>
    </location>
</feature>
<feature type="transmembrane region" description="Helical" evidence="7">
    <location>
        <begin position="322"/>
        <end position="343"/>
    </location>
</feature>
<comment type="similarity">
    <text evidence="2">Belongs to the major facilitator superfamily. TCR/Tet family.</text>
</comment>
<feature type="transmembrane region" description="Helical" evidence="7">
    <location>
        <begin position="87"/>
        <end position="104"/>
    </location>
</feature>
<evidence type="ECO:0000256" key="6">
    <source>
        <dbReference type="SAM" id="MobiDB-lite"/>
    </source>
</evidence>
<dbReference type="InterPro" id="IPR036259">
    <property type="entry name" value="MFS_trans_sf"/>
</dbReference>
<evidence type="ECO:0000256" key="5">
    <source>
        <dbReference type="ARBA" id="ARBA00023136"/>
    </source>
</evidence>
<feature type="transmembrane region" description="Helical" evidence="7">
    <location>
        <begin position="355"/>
        <end position="375"/>
    </location>
</feature>
<evidence type="ECO:0000256" key="1">
    <source>
        <dbReference type="ARBA" id="ARBA00004141"/>
    </source>
</evidence>
<dbReference type="RefSeq" id="XP_031005063.1">
    <property type="nucleotide sequence ID" value="XM_031150753.1"/>
</dbReference>
<dbReference type="GO" id="GO:0005886">
    <property type="term" value="C:plasma membrane"/>
    <property type="evidence" value="ECO:0007669"/>
    <property type="project" value="TreeGrafter"/>
</dbReference>
<dbReference type="InterPro" id="IPR020846">
    <property type="entry name" value="MFS_dom"/>
</dbReference>
<comment type="caution">
    <text evidence="9">The sequence shown here is derived from an EMBL/GenBank/DDBJ whole genome shotgun (WGS) entry which is preliminary data.</text>
</comment>
<keyword evidence="4 7" id="KW-1133">Transmembrane helix</keyword>
<dbReference type="OrthoDB" id="10021397at2759"/>
<dbReference type="SUPFAM" id="SSF103473">
    <property type="entry name" value="MFS general substrate transporter"/>
    <property type="match status" value="1"/>
</dbReference>
<dbReference type="PANTHER" id="PTHR23501">
    <property type="entry name" value="MAJOR FACILITATOR SUPERFAMILY"/>
    <property type="match status" value="1"/>
</dbReference>
<dbReference type="PANTHER" id="PTHR23501:SF193">
    <property type="entry name" value="MULTIDRUG TRANSPORTER, PUTATIVE (AFU_ORTHOLOGUE AFUA_8G00940)-RELATED"/>
    <property type="match status" value="1"/>
</dbReference>
<evidence type="ECO:0000256" key="3">
    <source>
        <dbReference type="ARBA" id="ARBA00022692"/>
    </source>
</evidence>
<evidence type="ECO:0000259" key="8">
    <source>
        <dbReference type="PROSITE" id="PS50850"/>
    </source>
</evidence>
<dbReference type="EMBL" id="QGMH01000073">
    <property type="protein sequence ID" value="TVY26275.1"/>
    <property type="molecule type" value="Genomic_DNA"/>
</dbReference>
<feature type="compositionally biased region" description="Basic and acidic residues" evidence="6">
    <location>
        <begin position="1"/>
        <end position="10"/>
    </location>
</feature>
<organism evidence="9 10">
    <name type="scientific">Lachnellula hyalina</name>
    <dbReference type="NCBI Taxonomy" id="1316788"/>
    <lineage>
        <taxon>Eukaryota</taxon>
        <taxon>Fungi</taxon>
        <taxon>Dikarya</taxon>
        <taxon>Ascomycota</taxon>
        <taxon>Pezizomycotina</taxon>
        <taxon>Leotiomycetes</taxon>
        <taxon>Helotiales</taxon>
        <taxon>Lachnaceae</taxon>
        <taxon>Lachnellula</taxon>
    </lineage>
</organism>
<feature type="transmembrane region" description="Helical" evidence="7">
    <location>
        <begin position="142"/>
        <end position="165"/>
    </location>
</feature>
<keyword evidence="5 7" id="KW-0472">Membrane</keyword>
<evidence type="ECO:0000256" key="7">
    <source>
        <dbReference type="SAM" id="Phobius"/>
    </source>
</evidence>
<feature type="transmembrane region" description="Helical" evidence="7">
    <location>
        <begin position="177"/>
        <end position="201"/>
    </location>
</feature>